<evidence type="ECO:0000256" key="1">
    <source>
        <dbReference type="ARBA" id="ARBA00004236"/>
    </source>
</evidence>
<dbReference type="InterPro" id="IPR023346">
    <property type="entry name" value="Lysozyme-like_dom_sf"/>
</dbReference>
<keyword evidence="10" id="KW-0133">Cell shape</keyword>
<evidence type="ECO:0000256" key="16">
    <source>
        <dbReference type="ARBA" id="ARBA00049902"/>
    </source>
</evidence>
<dbReference type="Gene3D" id="3.40.710.10">
    <property type="entry name" value="DD-peptidase/beta-lactamase superfamily"/>
    <property type="match status" value="1"/>
</dbReference>
<evidence type="ECO:0000256" key="17">
    <source>
        <dbReference type="SAM" id="Phobius"/>
    </source>
</evidence>
<dbReference type="GO" id="GO:0008360">
    <property type="term" value="P:regulation of cell shape"/>
    <property type="evidence" value="ECO:0007669"/>
    <property type="project" value="UniProtKB-KW"/>
</dbReference>
<dbReference type="PANTHER" id="PTHR32282:SF11">
    <property type="entry name" value="PENICILLIN-BINDING PROTEIN 1B"/>
    <property type="match status" value="1"/>
</dbReference>
<comment type="similarity">
    <text evidence="3">In the N-terminal section; belongs to the glycosyltransferase 51 family.</text>
</comment>
<keyword evidence="8" id="KW-0808">Transferase</keyword>
<dbReference type="GO" id="GO:0071555">
    <property type="term" value="P:cell wall organization"/>
    <property type="evidence" value="ECO:0007669"/>
    <property type="project" value="UniProtKB-KW"/>
</dbReference>
<dbReference type="InterPro" id="IPR012338">
    <property type="entry name" value="Beta-lactam/transpept-like"/>
</dbReference>
<keyword evidence="14" id="KW-0961">Cell wall biogenesis/degradation</keyword>
<dbReference type="Proteomes" id="UP000198809">
    <property type="component" value="Unassembled WGS sequence"/>
</dbReference>
<dbReference type="GO" id="GO:0005886">
    <property type="term" value="C:plasma membrane"/>
    <property type="evidence" value="ECO:0007669"/>
    <property type="project" value="UniProtKB-SubCell"/>
</dbReference>
<dbReference type="GO" id="GO:0009252">
    <property type="term" value="P:peptidoglycan biosynthetic process"/>
    <property type="evidence" value="ECO:0007669"/>
    <property type="project" value="UniProtKB-KW"/>
</dbReference>
<dbReference type="GO" id="GO:0008955">
    <property type="term" value="F:peptidoglycan glycosyltransferase activity"/>
    <property type="evidence" value="ECO:0007669"/>
    <property type="project" value="UniProtKB-EC"/>
</dbReference>
<evidence type="ECO:0000256" key="9">
    <source>
        <dbReference type="ARBA" id="ARBA00022801"/>
    </source>
</evidence>
<accession>A0A1H8HXW2</accession>
<dbReference type="RefSeq" id="WP_246590611.1">
    <property type="nucleotide sequence ID" value="NZ_CP076607.1"/>
</dbReference>
<evidence type="ECO:0000256" key="3">
    <source>
        <dbReference type="ARBA" id="ARBA00007739"/>
    </source>
</evidence>
<dbReference type="InterPro" id="IPR001460">
    <property type="entry name" value="PCN-bd_Tpept"/>
</dbReference>
<comment type="similarity">
    <text evidence="2">In the C-terminal section; belongs to the transpeptidase family.</text>
</comment>
<keyword evidence="4" id="KW-1003">Cell membrane</keyword>
<evidence type="ECO:0000256" key="2">
    <source>
        <dbReference type="ARBA" id="ARBA00007090"/>
    </source>
</evidence>
<evidence type="ECO:0000313" key="20">
    <source>
        <dbReference type="EMBL" id="SEN60912.1"/>
    </source>
</evidence>
<evidence type="ECO:0000256" key="7">
    <source>
        <dbReference type="ARBA" id="ARBA00022676"/>
    </source>
</evidence>
<dbReference type="Gene3D" id="1.10.3810.10">
    <property type="entry name" value="Biosynthetic peptidoglycan transglycosylase-like"/>
    <property type="match status" value="1"/>
</dbReference>
<feature type="transmembrane region" description="Helical" evidence="17">
    <location>
        <begin position="29"/>
        <end position="51"/>
    </location>
</feature>
<evidence type="ECO:0000256" key="15">
    <source>
        <dbReference type="ARBA" id="ARBA00034000"/>
    </source>
</evidence>
<evidence type="ECO:0000256" key="12">
    <source>
        <dbReference type="ARBA" id="ARBA00023136"/>
    </source>
</evidence>
<keyword evidence="17" id="KW-0812">Transmembrane</keyword>
<evidence type="ECO:0000256" key="14">
    <source>
        <dbReference type="ARBA" id="ARBA00023316"/>
    </source>
</evidence>
<comment type="subcellular location">
    <subcellularLocation>
        <location evidence="1">Cell membrane</location>
    </subcellularLocation>
</comment>
<gene>
    <name evidence="20" type="ORF">SAMN04487895_1022</name>
</gene>
<dbReference type="Pfam" id="PF00912">
    <property type="entry name" value="Transgly"/>
    <property type="match status" value="1"/>
</dbReference>
<dbReference type="FunFam" id="1.10.3810.10:FF:000001">
    <property type="entry name" value="Penicillin-binding protein 1A"/>
    <property type="match status" value="1"/>
</dbReference>
<evidence type="ECO:0000256" key="4">
    <source>
        <dbReference type="ARBA" id="ARBA00022475"/>
    </source>
</evidence>
<evidence type="ECO:0000256" key="8">
    <source>
        <dbReference type="ARBA" id="ARBA00022679"/>
    </source>
</evidence>
<evidence type="ECO:0000256" key="6">
    <source>
        <dbReference type="ARBA" id="ARBA00022670"/>
    </source>
</evidence>
<evidence type="ECO:0000313" key="21">
    <source>
        <dbReference type="Proteomes" id="UP000198809"/>
    </source>
</evidence>
<dbReference type="GO" id="GO:0030288">
    <property type="term" value="C:outer membrane-bounded periplasmic space"/>
    <property type="evidence" value="ECO:0007669"/>
    <property type="project" value="TreeGrafter"/>
</dbReference>
<dbReference type="InterPro" id="IPR050396">
    <property type="entry name" value="Glycosyltr_51/Transpeptidase"/>
</dbReference>
<name>A0A1H8HXW2_9BACL</name>
<dbReference type="AlphaFoldDB" id="A0A1H8HXW2"/>
<keyword evidence="5" id="KW-0121">Carboxypeptidase</keyword>
<evidence type="ECO:0000256" key="11">
    <source>
        <dbReference type="ARBA" id="ARBA00022984"/>
    </source>
</evidence>
<organism evidence="20 21">
    <name type="scientific">Paenibacillus sophorae</name>
    <dbReference type="NCBI Taxonomy" id="1333845"/>
    <lineage>
        <taxon>Bacteria</taxon>
        <taxon>Bacillati</taxon>
        <taxon>Bacillota</taxon>
        <taxon>Bacilli</taxon>
        <taxon>Bacillales</taxon>
        <taxon>Paenibacillaceae</taxon>
        <taxon>Paenibacillus</taxon>
    </lineage>
</organism>
<feature type="domain" description="Glycosyl transferase family 51" evidence="19">
    <location>
        <begin position="90"/>
        <end position="257"/>
    </location>
</feature>
<keyword evidence="13" id="KW-0511">Multifunctional enzyme</keyword>
<evidence type="ECO:0000259" key="18">
    <source>
        <dbReference type="Pfam" id="PF00905"/>
    </source>
</evidence>
<dbReference type="Pfam" id="PF00905">
    <property type="entry name" value="Transpeptidase"/>
    <property type="match status" value="1"/>
</dbReference>
<evidence type="ECO:0000256" key="13">
    <source>
        <dbReference type="ARBA" id="ARBA00023268"/>
    </source>
</evidence>
<dbReference type="STRING" id="1333845.SAMN04487895_1022"/>
<keyword evidence="7" id="KW-0328">Glycosyltransferase</keyword>
<dbReference type="InterPro" id="IPR001264">
    <property type="entry name" value="Glyco_trans_51"/>
</dbReference>
<evidence type="ECO:0000259" key="19">
    <source>
        <dbReference type="Pfam" id="PF00912"/>
    </source>
</evidence>
<evidence type="ECO:0000256" key="5">
    <source>
        <dbReference type="ARBA" id="ARBA00022645"/>
    </source>
</evidence>
<dbReference type="GO" id="GO:0009002">
    <property type="term" value="F:serine-type D-Ala-D-Ala carboxypeptidase activity"/>
    <property type="evidence" value="ECO:0007669"/>
    <property type="project" value="UniProtKB-EC"/>
</dbReference>
<keyword evidence="12 17" id="KW-0472">Membrane</keyword>
<keyword evidence="6" id="KW-0645">Protease</keyword>
<evidence type="ECO:0000256" key="10">
    <source>
        <dbReference type="ARBA" id="ARBA00022960"/>
    </source>
</evidence>
<protein>
    <submittedName>
        <fullName evidence="20">Penicillin-binding protein 2A</fullName>
    </submittedName>
</protein>
<keyword evidence="17" id="KW-1133">Transmembrane helix</keyword>
<dbReference type="SUPFAM" id="SSF56601">
    <property type="entry name" value="beta-lactamase/transpeptidase-like"/>
    <property type="match status" value="1"/>
</dbReference>
<dbReference type="GO" id="GO:0006508">
    <property type="term" value="P:proteolysis"/>
    <property type="evidence" value="ECO:0007669"/>
    <property type="project" value="UniProtKB-KW"/>
</dbReference>
<dbReference type="EMBL" id="FODH01000002">
    <property type="protein sequence ID" value="SEN60912.1"/>
    <property type="molecule type" value="Genomic_DNA"/>
</dbReference>
<comment type="catalytic activity">
    <reaction evidence="15">
        <text>Preferential cleavage: (Ac)2-L-Lys-D-Ala-|-D-Ala. Also transpeptidation of peptidyl-alanyl moieties that are N-acyl substituents of D-alanine.</text>
        <dbReference type="EC" id="3.4.16.4"/>
    </reaction>
</comment>
<proteinExistence type="inferred from homology"/>
<dbReference type="NCBIfam" id="TIGR02074">
    <property type="entry name" value="PBP_1a_fam"/>
    <property type="match status" value="1"/>
</dbReference>
<comment type="catalytic activity">
    <reaction evidence="16">
        <text>[GlcNAc-(1-&gt;4)-Mur2Ac(oyl-L-Ala-gamma-D-Glu-L-Lys-D-Ala-D-Ala)](n)-di-trans,octa-cis-undecaprenyl diphosphate + beta-D-GlcNAc-(1-&gt;4)-Mur2Ac(oyl-L-Ala-gamma-D-Glu-L-Lys-D-Ala-D-Ala)-di-trans,octa-cis-undecaprenyl diphosphate = [GlcNAc-(1-&gt;4)-Mur2Ac(oyl-L-Ala-gamma-D-Glu-L-Lys-D-Ala-D-Ala)](n+1)-di-trans,octa-cis-undecaprenyl diphosphate + di-trans,octa-cis-undecaprenyl diphosphate + H(+)</text>
        <dbReference type="Rhea" id="RHEA:23708"/>
        <dbReference type="Rhea" id="RHEA-COMP:9602"/>
        <dbReference type="Rhea" id="RHEA-COMP:9603"/>
        <dbReference type="ChEBI" id="CHEBI:15378"/>
        <dbReference type="ChEBI" id="CHEBI:58405"/>
        <dbReference type="ChEBI" id="CHEBI:60033"/>
        <dbReference type="ChEBI" id="CHEBI:78435"/>
        <dbReference type="EC" id="2.4.99.28"/>
    </reaction>
</comment>
<dbReference type="InterPro" id="IPR036950">
    <property type="entry name" value="PBP_transglycosylase"/>
</dbReference>
<reference evidence="20 21" key="1">
    <citation type="submission" date="2016-10" db="EMBL/GenBank/DDBJ databases">
        <authorList>
            <person name="de Groot N.N."/>
        </authorList>
    </citation>
    <scope>NUCLEOTIDE SEQUENCE [LARGE SCALE GENOMIC DNA]</scope>
    <source>
        <strain evidence="20 21">CGMCC 1.10238</strain>
    </source>
</reference>
<sequence>MKKIFAVRRGMRFPRNHGIQGRRADVLRFLCRLFDAGVLAAMLGLIALFYMREYGEFAVHRHQDILILPESSVIAASDGTTVRKIPLPGSGYRQAAKLQEMPELLIKAFVAVEDRRFYDHNGLDYKGILRAFVNNSARMRLSEGGSSITQQLARNLYLNRDRTMLRKLNEASIAVALEKRLSKNEIMELYLNQIYMGRGQYGVKSAAERYFGVSDLKRLEIWQIAILAGIPKGPSVYNPVDNAEKSLDRRRLVLGIMLREGLITVSEMREAAGRKYEPPGEAEAEPSAVSYMEASLREASRVTGISTEKLRTGGYLIETAINKGAQSALEKAFLRKEAFPPDGKNRKAEAAMVIVNHHNGEIVAMMGGRNPREGDLNRAILDARQPGSAFKPIIVYGPALESGRFTPDSVLPDRPYAYGSYRPENINNAYTGQLTMSAALQKSANAPAVWLLRQTGLAYARQFASKLGIELTGEDNNLSIALGGLHKGVSPLKMAQAYSVFASGGTYREAHTVRRITDRHGTVLYEHVPAASRVISARTAGEMTTMLRTVVQEGTGIRAQMNRPVAGKTGTTELDLPGTDRKANRDIWFVGYTPEWTAAVWMGFDRTDRDNYMTAGSGAAAALFARVMESVLQQTRR</sequence>
<keyword evidence="11" id="KW-0573">Peptidoglycan synthesis</keyword>
<keyword evidence="9" id="KW-0378">Hydrolase</keyword>
<dbReference type="PANTHER" id="PTHR32282">
    <property type="entry name" value="BINDING PROTEIN TRANSPEPTIDASE, PUTATIVE-RELATED"/>
    <property type="match status" value="1"/>
</dbReference>
<dbReference type="GO" id="GO:0008658">
    <property type="term" value="F:penicillin binding"/>
    <property type="evidence" value="ECO:0007669"/>
    <property type="project" value="InterPro"/>
</dbReference>
<dbReference type="SUPFAM" id="SSF53955">
    <property type="entry name" value="Lysozyme-like"/>
    <property type="match status" value="1"/>
</dbReference>
<feature type="domain" description="Penicillin-binding protein transpeptidase" evidence="18">
    <location>
        <begin position="351"/>
        <end position="629"/>
    </location>
</feature>